<dbReference type="GO" id="GO:0005634">
    <property type="term" value="C:nucleus"/>
    <property type="evidence" value="ECO:0007669"/>
    <property type="project" value="TreeGrafter"/>
</dbReference>
<dbReference type="InterPro" id="IPR038765">
    <property type="entry name" value="Papain-like_cys_pep_sf"/>
</dbReference>
<dbReference type="AlphaFoldDB" id="A0A067CG53"/>
<dbReference type="GO" id="GO:0005829">
    <property type="term" value="C:cytosol"/>
    <property type="evidence" value="ECO:0007669"/>
    <property type="project" value="TreeGrafter"/>
</dbReference>
<evidence type="ECO:0000256" key="2">
    <source>
        <dbReference type="ARBA" id="ARBA00009085"/>
    </source>
</evidence>
<dbReference type="Proteomes" id="UP000030745">
    <property type="component" value="Unassembled WGS sequence"/>
</dbReference>
<dbReference type="OrthoDB" id="2248014at2759"/>
<evidence type="ECO:0000259" key="8">
    <source>
        <dbReference type="PROSITE" id="PS50235"/>
    </source>
</evidence>
<dbReference type="Gene3D" id="3.90.70.10">
    <property type="entry name" value="Cysteine proteinases"/>
    <property type="match status" value="1"/>
</dbReference>
<feature type="domain" description="USP" evidence="8">
    <location>
        <begin position="16"/>
        <end position="438"/>
    </location>
</feature>
<evidence type="ECO:0000256" key="6">
    <source>
        <dbReference type="ARBA" id="ARBA00022801"/>
    </source>
</evidence>
<dbReference type="RefSeq" id="XP_012199751.1">
    <property type="nucleotide sequence ID" value="XM_012344361.1"/>
</dbReference>
<dbReference type="GO" id="GO:0004843">
    <property type="term" value="F:cysteine-type deubiquitinase activity"/>
    <property type="evidence" value="ECO:0007669"/>
    <property type="project" value="UniProtKB-EC"/>
</dbReference>
<evidence type="ECO:0000256" key="1">
    <source>
        <dbReference type="ARBA" id="ARBA00000707"/>
    </source>
</evidence>
<dbReference type="EMBL" id="KK583205">
    <property type="protein sequence ID" value="KDO29694.1"/>
    <property type="molecule type" value="Genomic_DNA"/>
</dbReference>
<dbReference type="EC" id="3.4.19.12" evidence="3"/>
<comment type="catalytic activity">
    <reaction evidence="1">
        <text>Thiol-dependent hydrolysis of ester, thioester, amide, peptide and isopeptide bonds formed by the C-terminal Gly of ubiquitin (a 76-residue protein attached to proteins as an intracellular targeting signal).</text>
        <dbReference type="EC" id="3.4.19.12"/>
    </reaction>
</comment>
<evidence type="ECO:0000313" key="9">
    <source>
        <dbReference type="EMBL" id="KDO29694.1"/>
    </source>
</evidence>
<reference evidence="9 10" key="1">
    <citation type="journal article" date="2013" name="PLoS Genet.">
        <title>Distinctive expansion of potential virulence genes in the genome of the oomycete fish pathogen Saprolegnia parasitica.</title>
        <authorList>
            <person name="Jiang R.H."/>
            <person name="de Bruijn I."/>
            <person name="Haas B.J."/>
            <person name="Belmonte R."/>
            <person name="Lobach L."/>
            <person name="Christie J."/>
            <person name="van den Ackerveken G."/>
            <person name="Bottin A."/>
            <person name="Bulone V."/>
            <person name="Diaz-Moreno S.M."/>
            <person name="Dumas B."/>
            <person name="Fan L."/>
            <person name="Gaulin E."/>
            <person name="Govers F."/>
            <person name="Grenville-Briggs L.J."/>
            <person name="Horner N.R."/>
            <person name="Levin J.Z."/>
            <person name="Mammella M."/>
            <person name="Meijer H.J."/>
            <person name="Morris P."/>
            <person name="Nusbaum C."/>
            <person name="Oome S."/>
            <person name="Phillips A.J."/>
            <person name="van Rooyen D."/>
            <person name="Rzeszutek E."/>
            <person name="Saraiva M."/>
            <person name="Secombes C.J."/>
            <person name="Seidl M.F."/>
            <person name="Snel B."/>
            <person name="Stassen J.H."/>
            <person name="Sykes S."/>
            <person name="Tripathy S."/>
            <person name="van den Berg H."/>
            <person name="Vega-Arreguin J.C."/>
            <person name="Wawra S."/>
            <person name="Young S.K."/>
            <person name="Zeng Q."/>
            <person name="Dieguez-Uribeondo J."/>
            <person name="Russ C."/>
            <person name="Tyler B.M."/>
            <person name="van West P."/>
        </authorList>
    </citation>
    <scope>NUCLEOTIDE SEQUENCE [LARGE SCALE GENOMIC DNA]</scope>
    <source>
        <strain evidence="9 10">CBS 223.65</strain>
    </source>
</reference>
<keyword evidence="4" id="KW-0645">Protease</keyword>
<dbReference type="GO" id="GO:0006508">
    <property type="term" value="P:proteolysis"/>
    <property type="evidence" value="ECO:0007669"/>
    <property type="project" value="UniProtKB-KW"/>
</dbReference>
<keyword evidence="7" id="KW-0788">Thiol protease</keyword>
<dbReference type="PROSITE" id="PS00972">
    <property type="entry name" value="USP_1"/>
    <property type="match status" value="1"/>
</dbReference>
<dbReference type="OMA" id="CEREGND"/>
<dbReference type="InterPro" id="IPR001394">
    <property type="entry name" value="Peptidase_C19_UCH"/>
</dbReference>
<dbReference type="SUPFAM" id="SSF54001">
    <property type="entry name" value="Cysteine proteinases"/>
    <property type="match status" value="1"/>
</dbReference>
<dbReference type="PROSITE" id="PS50235">
    <property type="entry name" value="USP_3"/>
    <property type="match status" value="1"/>
</dbReference>
<dbReference type="GeneID" id="24128034"/>
<dbReference type="PANTHER" id="PTHR24006">
    <property type="entry name" value="UBIQUITIN CARBOXYL-TERMINAL HYDROLASE"/>
    <property type="match status" value="1"/>
</dbReference>
<dbReference type="GO" id="GO:0016579">
    <property type="term" value="P:protein deubiquitination"/>
    <property type="evidence" value="ECO:0007669"/>
    <property type="project" value="InterPro"/>
</dbReference>
<organism evidence="9 10">
    <name type="scientific">Saprolegnia parasitica (strain CBS 223.65)</name>
    <dbReference type="NCBI Taxonomy" id="695850"/>
    <lineage>
        <taxon>Eukaryota</taxon>
        <taxon>Sar</taxon>
        <taxon>Stramenopiles</taxon>
        <taxon>Oomycota</taxon>
        <taxon>Saprolegniomycetes</taxon>
        <taxon>Saprolegniales</taxon>
        <taxon>Saprolegniaceae</taxon>
        <taxon>Saprolegnia</taxon>
    </lineage>
</organism>
<evidence type="ECO:0000256" key="5">
    <source>
        <dbReference type="ARBA" id="ARBA00022786"/>
    </source>
</evidence>
<dbReference type="InterPro" id="IPR050164">
    <property type="entry name" value="Peptidase_C19"/>
</dbReference>
<protein>
    <recommendedName>
        <fullName evidence="3">ubiquitinyl hydrolase 1</fullName>
        <ecNumber evidence="3">3.4.19.12</ecNumber>
    </recommendedName>
</protein>
<gene>
    <name evidence="9" type="ORF">SPRG_05645</name>
</gene>
<comment type="similarity">
    <text evidence="2">Belongs to the peptidase C19 family.</text>
</comment>
<dbReference type="Pfam" id="PF00443">
    <property type="entry name" value="UCH"/>
    <property type="match status" value="1"/>
</dbReference>
<dbReference type="VEuPathDB" id="FungiDB:SPRG_05645"/>
<evidence type="ECO:0000256" key="3">
    <source>
        <dbReference type="ARBA" id="ARBA00012759"/>
    </source>
</evidence>
<keyword evidence="6" id="KW-0378">Hydrolase</keyword>
<dbReference type="KEGG" id="spar:SPRG_05645"/>
<dbReference type="InterPro" id="IPR028889">
    <property type="entry name" value="USP"/>
</dbReference>
<dbReference type="PANTHER" id="PTHR24006:SF888">
    <property type="entry name" value="UBIQUITIN CARBOXYL-TERMINAL HYDROLASE 30"/>
    <property type="match status" value="1"/>
</dbReference>
<dbReference type="CDD" id="cd02257">
    <property type="entry name" value="Peptidase_C19"/>
    <property type="match status" value="1"/>
</dbReference>
<dbReference type="InterPro" id="IPR018200">
    <property type="entry name" value="USP_CS"/>
</dbReference>
<keyword evidence="10" id="KW-1185">Reference proteome</keyword>
<dbReference type="STRING" id="695850.A0A067CG53"/>
<keyword evidence="5" id="KW-0833">Ubl conjugation pathway</keyword>
<accession>A0A067CG53</accession>
<sequence>MQPDLAIMAADDLSVAGLRNLGNTCYFNAVLQALASSKRFVAHLDEICPMPGDDDEAATTGDDRCLAFTSVLQHYLHELSPRPRSSIGGAVEPHLLNAQLGKSIQGFRGNRQQDAEEWFQLIMELCEDEYKKTQPKGSLFDLIGRAPAESRNPFYGLSGTLLECTRCHMRKPMWTDRFLDLKLSLCASMDGRHVFNHLRESWRHHTSMERIDGVECTNCTLRALLSVVEEQRDALATGDPMEFVDVPSLWEGGDARSLLRADVLEWRQNLLDILGTRLASTNGVCDLDMDGSGWTENEGLWLDKNGIEDPRACRRTYAPFLRHVRLMRCPDVLAFHINRNVFLQDAMVKLDSYLRFESTLLAQDLLLDDDTKEHTYDQLIYDAIAVIVHHGNERGGHYTCYRRLAPGRWVHVSDDRVLEVPTTEVARAKAYMLFYERR</sequence>
<evidence type="ECO:0000313" key="10">
    <source>
        <dbReference type="Proteomes" id="UP000030745"/>
    </source>
</evidence>
<evidence type="ECO:0000256" key="4">
    <source>
        <dbReference type="ARBA" id="ARBA00022670"/>
    </source>
</evidence>
<proteinExistence type="inferred from homology"/>
<evidence type="ECO:0000256" key="7">
    <source>
        <dbReference type="ARBA" id="ARBA00022807"/>
    </source>
</evidence>
<name>A0A067CG53_SAPPC</name>